<dbReference type="Proteomes" id="UP000554766">
    <property type="component" value="Unassembled WGS sequence"/>
</dbReference>
<keyword evidence="3" id="KW-1185">Reference proteome</keyword>
<sequence>MEVDYIIERLGPYLGGIDVEKVREALRREHVGVERVLGIEIEEGPSVEELECVRIRSFAEHYAEEEKKLRALYNELRALGISPSDMAQLRGKIRAARRRARMYREMLKKCQGRSVTSSFSPQS</sequence>
<dbReference type="GeneID" id="5054262"/>
<dbReference type="OMA" id="ELECMRI"/>
<name>A0A7L4PFB8_9CREN</name>
<dbReference type="AlphaFoldDB" id="A0A7L4PFB8"/>
<proteinExistence type="predicted"/>
<keyword evidence="1" id="KW-0175">Coiled coil</keyword>
<dbReference type="EMBL" id="JAAVJF010000005">
    <property type="protein sequence ID" value="NYR16400.1"/>
    <property type="molecule type" value="Genomic_DNA"/>
</dbReference>
<dbReference type="RefSeq" id="WP_011901137.1">
    <property type="nucleotide sequence ID" value="NZ_JAAVJF010000005.1"/>
</dbReference>
<organism evidence="2 3">
    <name type="scientific">Pyrobaculum arsenaticum</name>
    <dbReference type="NCBI Taxonomy" id="121277"/>
    <lineage>
        <taxon>Archaea</taxon>
        <taxon>Thermoproteota</taxon>
        <taxon>Thermoprotei</taxon>
        <taxon>Thermoproteales</taxon>
        <taxon>Thermoproteaceae</taxon>
        <taxon>Pyrobaculum</taxon>
    </lineage>
</organism>
<evidence type="ECO:0000313" key="3">
    <source>
        <dbReference type="Proteomes" id="UP000554766"/>
    </source>
</evidence>
<evidence type="ECO:0000256" key="1">
    <source>
        <dbReference type="SAM" id="Coils"/>
    </source>
</evidence>
<reference evidence="2 3" key="1">
    <citation type="journal article" date="2020" name="Nat. Commun.">
        <title>The structures of two archaeal type IV pili illuminate evolutionary relationships.</title>
        <authorList>
            <person name="Wang F."/>
            <person name="Baquero D.P."/>
            <person name="Su Z."/>
            <person name="Beltran L.C."/>
            <person name="Prangishvili D."/>
            <person name="Krupovic M."/>
            <person name="Egelman E.H."/>
        </authorList>
    </citation>
    <scope>NUCLEOTIDE SEQUENCE [LARGE SCALE GENOMIC DNA]</scope>
    <source>
        <strain evidence="2 3">2GA</strain>
    </source>
</reference>
<protein>
    <submittedName>
        <fullName evidence="2">Uncharacterized protein</fullName>
    </submittedName>
</protein>
<feature type="coiled-coil region" evidence="1">
    <location>
        <begin position="59"/>
        <end position="106"/>
    </location>
</feature>
<accession>A0A7L4PFB8</accession>
<comment type="caution">
    <text evidence="2">The sequence shown here is derived from an EMBL/GenBank/DDBJ whole genome shotgun (WGS) entry which is preliminary data.</text>
</comment>
<gene>
    <name evidence="2" type="ORF">HC235_10760</name>
</gene>
<evidence type="ECO:0000313" key="2">
    <source>
        <dbReference type="EMBL" id="NYR16400.1"/>
    </source>
</evidence>